<sequence length="349" mass="40204">MKKRILVAPLNWGIGHATRCIPIINGLLDEGFSPIIASDGEALQLLQKEFKDLIFVELPGYNIRYSKTKSTFKWLLFLQLLKIRKAIKAEHKLIRKIVHDYAIEGIISDNRLGVYSSKVPSVFMTHQLNVLSGMTTKISTKLHDNYLKKFDECWVPDFDGEPNLSGKLSHNFKSKELTIKYIGAISRLKKTKTKPKNRFMVLLSGPEPQRTILEEKLLDILKVLPGLIIFVRGKIEEKQVIENRPPFAIYNFMETEELQNYINNSDIIISRSGYTTIMDLAKLGKQAFFIPTPGQYEQEYLAEFLEKSKIAPYCNQDDFSLSQLDKLTNYSGFKTFENEIDFKQLFSLF</sequence>
<name>A0A327RP75_9FLAO</name>
<dbReference type="Pfam" id="PF04101">
    <property type="entry name" value="Glyco_tran_28_C"/>
    <property type="match status" value="1"/>
</dbReference>
<dbReference type="PANTHER" id="PTHR21015">
    <property type="entry name" value="UDP-N-ACETYLGLUCOSAMINE--N-ACETYLMURAMYL-(PENTAPEPTIDE) PYROPHOSPHORYL-UNDECAPRENOL N-ACETYLGLUCOSAMINE TRANSFERASE 1"/>
    <property type="match status" value="1"/>
</dbReference>
<dbReference type="PANTHER" id="PTHR21015:SF22">
    <property type="entry name" value="GLYCOSYLTRANSFERASE"/>
    <property type="match status" value="1"/>
</dbReference>
<dbReference type="OrthoDB" id="9803241at2"/>
<comment type="caution">
    <text evidence="2">The sequence shown here is derived from an EMBL/GenBank/DDBJ whole genome shotgun (WGS) entry which is preliminary data.</text>
</comment>
<evidence type="ECO:0000313" key="2">
    <source>
        <dbReference type="EMBL" id="RAJ18125.1"/>
    </source>
</evidence>
<proteinExistence type="predicted"/>
<reference evidence="2 3" key="1">
    <citation type="submission" date="2018-06" db="EMBL/GenBank/DDBJ databases">
        <title>Genomic Encyclopedia of Archaeal and Bacterial Type Strains, Phase II (KMG-II): from individual species to whole genera.</title>
        <authorList>
            <person name="Goeker M."/>
        </authorList>
    </citation>
    <scope>NUCLEOTIDE SEQUENCE [LARGE SCALE GENOMIC DNA]</scope>
    <source>
        <strain evidence="2 3">DSM 24464</strain>
    </source>
</reference>
<dbReference type="EMBL" id="QLLO01000001">
    <property type="protein sequence ID" value="RAJ18125.1"/>
    <property type="molecule type" value="Genomic_DNA"/>
</dbReference>
<dbReference type="SUPFAM" id="SSF53756">
    <property type="entry name" value="UDP-Glycosyltransferase/glycogen phosphorylase"/>
    <property type="match status" value="1"/>
</dbReference>
<dbReference type="AlphaFoldDB" id="A0A327RP75"/>
<dbReference type="RefSeq" id="WP_111658755.1">
    <property type="nucleotide sequence ID" value="NZ_QLLO01000001.1"/>
</dbReference>
<keyword evidence="3" id="KW-1185">Reference proteome</keyword>
<organism evidence="2 3">
    <name type="scientific">Olleya aquimaris</name>
    <dbReference type="NCBI Taxonomy" id="639310"/>
    <lineage>
        <taxon>Bacteria</taxon>
        <taxon>Pseudomonadati</taxon>
        <taxon>Bacteroidota</taxon>
        <taxon>Flavobacteriia</taxon>
        <taxon>Flavobacteriales</taxon>
        <taxon>Flavobacteriaceae</taxon>
    </lineage>
</organism>
<accession>A0A327RP75</accession>
<dbReference type="Gene3D" id="3.40.50.2000">
    <property type="entry name" value="Glycogen Phosphorylase B"/>
    <property type="match status" value="1"/>
</dbReference>
<dbReference type="GO" id="GO:0016758">
    <property type="term" value="F:hexosyltransferase activity"/>
    <property type="evidence" value="ECO:0007669"/>
    <property type="project" value="InterPro"/>
</dbReference>
<gene>
    <name evidence="2" type="ORF">LY08_00398</name>
</gene>
<dbReference type="Proteomes" id="UP000248703">
    <property type="component" value="Unassembled WGS sequence"/>
</dbReference>
<evidence type="ECO:0000259" key="1">
    <source>
        <dbReference type="Pfam" id="PF04101"/>
    </source>
</evidence>
<protein>
    <submittedName>
        <fullName evidence="2">Uncharacterized protein (TIGR00661 family)</fullName>
    </submittedName>
</protein>
<dbReference type="InterPro" id="IPR007235">
    <property type="entry name" value="Glyco_trans_28_C"/>
</dbReference>
<feature type="domain" description="Glycosyl transferase family 28 C-terminal" evidence="1">
    <location>
        <begin position="243"/>
        <end position="326"/>
    </location>
</feature>
<evidence type="ECO:0000313" key="3">
    <source>
        <dbReference type="Proteomes" id="UP000248703"/>
    </source>
</evidence>